<dbReference type="Proteomes" id="UP000635565">
    <property type="component" value="Unassembled WGS sequence"/>
</dbReference>
<sequence length="198" mass="21950">MSSSMGLPRSVLRHHPIYSYPEADIPAWVRASRQLGNRQRSWFHSLPGSSLLLRLASQFPSASLATLVGIGISVALLVILLAQWLGGWVSLASDDLHYGRPRTFQTDAFVGHEQTGQPSHFVALNIKGQIEVIELPGNDAAHARIFIGPRLSGSHVELIPITLQFVDPYHTHYPDMQLHIGTATVLFHNTYTGFQLQR</sequence>
<protein>
    <submittedName>
        <fullName evidence="2">Uncharacterized protein</fullName>
    </submittedName>
</protein>
<keyword evidence="1" id="KW-0812">Transmembrane</keyword>
<evidence type="ECO:0000256" key="1">
    <source>
        <dbReference type="SAM" id="Phobius"/>
    </source>
</evidence>
<feature type="transmembrane region" description="Helical" evidence="1">
    <location>
        <begin position="64"/>
        <end position="85"/>
    </location>
</feature>
<evidence type="ECO:0000313" key="3">
    <source>
        <dbReference type="Proteomes" id="UP000635565"/>
    </source>
</evidence>
<gene>
    <name evidence="2" type="ORF">KSZ_65180</name>
</gene>
<organism evidence="2 3">
    <name type="scientific">Dictyobacter formicarum</name>
    <dbReference type="NCBI Taxonomy" id="2778368"/>
    <lineage>
        <taxon>Bacteria</taxon>
        <taxon>Bacillati</taxon>
        <taxon>Chloroflexota</taxon>
        <taxon>Ktedonobacteria</taxon>
        <taxon>Ktedonobacterales</taxon>
        <taxon>Dictyobacteraceae</taxon>
        <taxon>Dictyobacter</taxon>
    </lineage>
</organism>
<name>A0ABQ3VQG9_9CHLR</name>
<keyword evidence="3" id="KW-1185">Reference proteome</keyword>
<keyword evidence="1" id="KW-0472">Membrane</keyword>
<keyword evidence="1" id="KW-1133">Transmembrane helix</keyword>
<reference evidence="2 3" key="1">
    <citation type="journal article" date="2021" name="Int. J. Syst. Evol. Microbiol.">
        <title>Reticulibacter mediterranei gen. nov., sp. nov., within the new family Reticulibacteraceae fam. nov., and Ktedonospora formicarum gen. nov., sp. nov., Ktedonobacter robiniae sp. nov., Dictyobacter formicarum sp. nov. and Dictyobacter arantiisoli sp. nov., belonging to the class Ktedonobacteria.</title>
        <authorList>
            <person name="Yabe S."/>
            <person name="Zheng Y."/>
            <person name="Wang C.M."/>
            <person name="Sakai Y."/>
            <person name="Abe K."/>
            <person name="Yokota A."/>
            <person name="Donadio S."/>
            <person name="Cavaletti L."/>
            <person name="Monciardini P."/>
        </authorList>
    </citation>
    <scope>NUCLEOTIDE SEQUENCE [LARGE SCALE GENOMIC DNA]</scope>
    <source>
        <strain evidence="2 3">SOSP1-9</strain>
    </source>
</reference>
<dbReference type="EMBL" id="BNJJ01000025">
    <property type="protein sequence ID" value="GHO88512.1"/>
    <property type="molecule type" value="Genomic_DNA"/>
</dbReference>
<comment type="caution">
    <text evidence="2">The sequence shown here is derived from an EMBL/GenBank/DDBJ whole genome shotgun (WGS) entry which is preliminary data.</text>
</comment>
<proteinExistence type="predicted"/>
<accession>A0ABQ3VQG9</accession>
<dbReference type="RefSeq" id="WP_201366099.1">
    <property type="nucleotide sequence ID" value="NZ_BNJJ01000025.1"/>
</dbReference>
<evidence type="ECO:0000313" key="2">
    <source>
        <dbReference type="EMBL" id="GHO88512.1"/>
    </source>
</evidence>